<feature type="modified residue" description="4-aspartylphosphate" evidence="7">
    <location>
        <position position="954"/>
    </location>
</feature>
<dbReference type="SMART" id="SM00091">
    <property type="entry name" value="PAS"/>
    <property type="match status" value="4"/>
</dbReference>
<proteinExistence type="predicted"/>
<dbReference type="SMART" id="SM00388">
    <property type="entry name" value="HisKA"/>
    <property type="match status" value="1"/>
</dbReference>
<dbReference type="InterPro" id="IPR005467">
    <property type="entry name" value="His_kinase_dom"/>
</dbReference>
<reference evidence="13 14" key="1">
    <citation type="journal article" date="2019" name="Nat. Microbiol.">
        <title>Mediterranean grassland soil C-N compound turnover is dependent on rainfall and depth, and is mediated by genomically divergent microorganisms.</title>
        <authorList>
            <person name="Diamond S."/>
            <person name="Andeer P.F."/>
            <person name="Li Z."/>
            <person name="Crits-Christoph A."/>
            <person name="Burstein D."/>
            <person name="Anantharaman K."/>
            <person name="Lane K.R."/>
            <person name="Thomas B.C."/>
            <person name="Pan C."/>
            <person name="Northen T.R."/>
            <person name="Banfield J.F."/>
        </authorList>
    </citation>
    <scope>NUCLEOTIDE SEQUENCE [LARGE SCALE GENOMIC DNA]</scope>
    <source>
        <strain evidence="13">NP_3</strain>
    </source>
</reference>
<dbReference type="InterPro" id="IPR013655">
    <property type="entry name" value="PAS_fold_3"/>
</dbReference>
<dbReference type="Gene3D" id="3.30.450.20">
    <property type="entry name" value="PAS domain"/>
    <property type="match status" value="4"/>
</dbReference>
<dbReference type="EC" id="2.7.13.3" evidence="2"/>
<dbReference type="CDD" id="cd00130">
    <property type="entry name" value="PAS"/>
    <property type="match status" value="4"/>
</dbReference>
<dbReference type="InterPro" id="IPR035965">
    <property type="entry name" value="PAS-like_dom_sf"/>
</dbReference>
<keyword evidence="6" id="KW-0902">Two-component regulatory system</keyword>
<dbReference type="InterPro" id="IPR013656">
    <property type="entry name" value="PAS_4"/>
</dbReference>
<dbReference type="Proteomes" id="UP000318509">
    <property type="component" value="Unassembled WGS sequence"/>
</dbReference>
<dbReference type="InterPro" id="IPR011006">
    <property type="entry name" value="CheY-like_superfamily"/>
</dbReference>
<name>A0A537KD68_9BACT</name>
<evidence type="ECO:0000259" key="9">
    <source>
        <dbReference type="PROSITE" id="PS50109"/>
    </source>
</evidence>
<evidence type="ECO:0000259" key="11">
    <source>
        <dbReference type="PROSITE" id="PS50112"/>
    </source>
</evidence>
<keyword evidence="4" id="KW-0808">Transferase</keyword>
<dbReference type="PROSITE" id="PS50113">
    <property type="entry name" value="PAC"/>
    <property type="match status" value="4"/>
</dbReference>
<feature type="domain" description="PAC" evidence="12">
    <location>
        <begin position="342"/>
        <end position="394"/>
    </location>
</feature>
<dbReference type="FunFam" id="3.30.565.10:FF:000006">
    <property type="entry name" value="Sensor histidine kinase WalK"/>
    <property type="match status" value="1"/>
</dbReference>
<evidence type="ECO:0000256" key="4">
    <source>
        <dbReference type="ARBA" id="ARBA00022679"/>
    </source>
</evidence>
<organism evidence="13 14">
    <name type="scientific">Candidatus Segetimicrobium genomatis</name>
    <dbReference type="NCBI Taxonomy" id="2569760"/>
    <lineage>
        <taxon>Bacteria</taxon>
        <taxon>Bacillati</taxon>
        <taxon>Candidatus Sysuimicrobiota</taxon>
        <taxon>Candidatus Sysuimicrobiia</taxon>
        <taxon>Candidatus Sysuimicrobiales</taxon>
        <taxon>Candidatus Segetimicrobiaceae</taxon>
        <taxon>Candidatus Segetimicrobium</taxon>
    </lineage>
</organism>
<dbReference type="Gene3D" id="1.10.287.130">
    <property type="match status" value="1"/>
</dbReference>
<dbReference type="SUPFAM" id="SSF55785">
    <property type="entry name" value="PYP-like sensor domain (PAS domain)"/>
    <property type="match status" value="4"/>
</dbReference>
<dbReference type="InterPro" id="IPR013767">
    <property type="entry name" value="PAS_fold"/>
</dbReference>
<dbReference type="Pfam" id="PF00072">
    <property type="entry name" value="Response_reg"/>
    <property type="match status" value="2"/>
</dbReference>
<comment type="caution">
    <text evidence="13">The sequence shown here is derived from an EMBL/GenBank/DDBJ whole genome shotgun (WGS) entry which is preliminary data.</text>
</comment>
<dbReference type="GO" id="GO:0009927">
    <property type="term" value="F:histidine phosphotransfer kinase activity"/>
    <property type="evidence" value="ECO:0007669"/>
    <property type="project" value="TreeGrafter"/>
</dbReference>
<dbReference type="Gene3D" id="3.30.565.10">
    <property type="entry name" value="Histidine kinase-like ATPase, C-terminal domain"/>
    <property type="match status" value="1"/>
</dbReference>
<dbReference type="GO" id="GO:0005886">
    <property type="term" value="C:plasma membrane"/>
    <property type="evidence" value="ECO:0007669"/>
    <property type="project" value="TreeGrafter"/>
</dbReference>
<dbReference type="InterPro" id="IPR000700">
    <property type="entry name" value="PAS-assoc_C"/>
</dbReference>
<comment type="catalytic activity">
    <reaction evidence="1">
        <text>ATP + protein L-histidine = ADP + protein N-phospho-L-histidine.</text>
        <dbReference type="EC" id="2.7.13.3"/>
    </reaction>
</comment>
<dbReference type="PANTHER" id="PTHR43047:SF63">
    <property type="entry name" value="HISTIDINE KINASE"/>
    <property type="match status" value="1"/>
</dbReference>
<feature type="domain" description="PAS" evidence="11">
    <location>
        <begin position="269"/>
        <end position="339"/>
    </location>
</feature>
<evidence type="ECO:0000259" key="10">
    <source>
        <dbReference type="PROSITE" id="PS50110"/>
    </source>
</evidence>
<dbReference type="CDD" id="cd16922">
    <property type="entry name" value="HATPase_EvgS-ArcB-TorS-like"/>
    <property type="match status" value="1"/>
</dbReference>
<dbReference type="SUPFAM" id="SSF55874">
    <property type="entry name" value="ATPase domain of HSP90 chaperone/DNA topoisomerase II/histidine kinase"/>
    <property type="match status" value="1"/>
</dbReference>
<sequence length="1033" mass="114269">MRRPPGAARNDPPLLSVLVIEDEPAHAELAVRELRRAGFAPDWQRVETEQDYVARLGSPLDLIIADYSLPQFDAPRALQLMQDMGLDVPFIVVSGTVGEAAVASLLKLGATDYLLKDRLGGLGPAVERALEQRRLRREARLAEASLRESEERYRNLFESVPIALSRATPEGRLLNANPALVELLGYPDRDTLLAVPAPALYVDPEVRAQALRVLERDGIVDFEAQMRRRDGTLIWARLTMRGIRAPSGQIEHYDAAVRDVTLRKQAEEERHLLAAIVRSSDDAIYGTTIDGTITSWNAGAEKMFGHSAGEIMGQSASRLYPPDRLDEMMGNRERLSRGEHLTYPETTRLRKDGTRVDVSLTLSPIADTAGKPIGVSTIARDITERLRVEEALRRLAAVVEASDDAIFSVGTDLRITSWNPGAETVFGFSKSEILGRSVSALIPPDRLDEIPQIRERLERGEHLHFDTVRVRKDGVPIHIALTISPIKNTAGRIVGASNVAHDITERRRAEEELRKSEERFRLLARATNDSVWDQDVLTRGVWRGEAFETQFGYPQGTAQADVNWWAEKIHPEDRERVTSGMNGVIEGGGSSWSDEYQFRRADGTYARVYDRGYVLRDTEGRPLRMIGALMDITARKQAEEALRKASEAARVSREKSEFLSRMSHELRTPLNAILGFAQVLEMEPLSPEQQEGIKHILKGGRHLLVLINEVLDIERIEAGRIAIALEPAPFGEIVQETLDLIYPLAAKAGVRVHAEISGAPERSVLADRQRLKQVLLNLLSNGVKYNHPGGSVTLSAEDVSQGRVRIKVSDTGMGISREKMDRLFVPFDRLGAEQKGIEGTGLGLALSKRLVEAMGGTLGAESEEGNGSTFWAELARGQMPVRAPEPEAQAVVLSPAREISSPRTVLCIEDNLSNFELVRHALARVPGIRLLPSMQGQLGLDLAREHQPDLILLDLHLPDIPGDEVLRRLREDPATRRIPVIMISADAMPVQVDRLLQAGACAYLTKPLDIKKFLDQVKQILGEGAPSPAGHPH</sequence>
<dbReference type="PROSITE" id="PS50112">
    <property type="entry name" value="PAS"/>
    <property type="match status" value="4"/>
</dbReference>
<evidence type="ECO:0000259" key="12">
    <source>
        <dbReference type="PROSITE" id="PS50113"/>
    </source>
</evidence>
<feature type="domain" description="PAC" evidence="12">
    <location>
        <begin position="461"/>
        <end position="515"/>
    </location>
</feature>
<evidence type="ECO:0000256" key="7">
    <source>
        <dbReference type="PROSITE-ProRule" id="PRU00169"/>
    </source>
</evidence>
<dbReference type="InterPro" id="IPR004358">
    <property type="entry name" value="Sig_transdc_His_kin-like_C"/>
</dbReference>
<feature type="domain" description="PAS" evidence="11">
    <location>
        <begin position="391"/>
        <end position="461"/>
    </location>
</feature>
<keyword evidence="8" id="KW-0175">Coiled coil</keyword>
<dbReference type="InterPro" id="IPR036890">
    <property type="entry name" value="HATPase_C_sf"/>
</dbReference>
<evidence type="ECO:0000256" key="8">
    <source>
        <dbReference type="SAM" id="Coils"/>
    </source>
</evidence>
<feature type="domain" description="PAC" evidence="12">
    <location>
        <begin position="592"/>
        <end position="644"/>
    </location>
</feature>
<evidence type="ECO:0000313" key="13">
    <source>
        <dbReference type="EMBL" id="TMI93729.1"/>
    </source>
</evidence>
<evidence type="ECO:0000313" key="14">
    <source>
        <dbReference type="Proteomes" id="UP000318509"/>
    </source>
</evidence>
<dbReference type="InterPro" id="IPR003594">
    <property type="entry name" value="HATPase_dom"/>
</dbReference>
<dbReference type="Gene3D" id="3.40.50.2300">
    <property type="match status" value="2"/>
</dbReference>
<dbReference type="PANTHER" id="PTHR43047">
    <property type="entry name" value="TWO-COMPONENT HISTIDINE PROTEIN KINASE"/>
    <property type="match status" value="1"/>
</dbReference>
<dbReference type="AlphaFoldDB" id="A0A537KD68"/>
<protein>
    <recommendedName>
        <fullName evidence="2">histidine kinase</fullName>
        <ecNumber evidence="2">2.7.13.3</ecNumber>
    </recommendedName>
</protein>
<dbReference type="Pfam" id="PF02518">
    <property type="entry name" value="HATPase_c"/>
    <property type="match status" value="1"/>
</dbReference>
<dbReference type="SUPFAM" id="SSF52172">
    <property type="entry name" value="CheY-like"/>
    <property type="match status" value="2"/>
</dbReference>
<dbReference type="InterPro" id="IPR003661">
    <property type="entry name" value="HisK_dim/P_dom"/>
</dbReference>
<accession>A0A537KD68</accession>
<evidence type="ECO:0000256" key="1">
    <source>
        <dbReference type="ARBA" id="ARBA00000085"/>
    </source>
</evidence>
<evidence type="ECO:0000256" key="2">
    <source>
        <dbReference type="ARBA" id="ARBA00012438"/>
    </source>
</evidence>
<dbReference type="SMART" id="SM00387">
    <property type="entry name" value="HATPase_c"/>
    <property type="match status" value="1"/>
</dbReference>
<dbReference type="Pfam" id="PF13426">
    <property type="entry name" value="PAS_9"/>
    <property type="match status" value="1"/>
</dbReference>
<dbReference type="Pfam" id="PF00512">
    <property type="entry name" value="HisKA"/>
    <property type="match status" value="1"/>
</dbReference>
<feature type="domain" description="Response regulatory" evidence="10">
    <location>
        <begin position="904"/>
        <end position="1021"/>
    </location>
</feature>
<dbReference type="SMART" id="SM00448">
    <property type="entry name" value="REC"/>
    <property type="match status" value="2"/>
</dbReference>
<feature type="domain" description="PAS" evidence="11">
    <location>
        <begin position="516"/>
        <end position="588"/>
    </location>
</feature>
<dbReference type="InterPro" id="IPR000014">
    <property type="entry name" value="PAS"/>
</dbReference>
<evidence type="ECO:0000256" key="6">
    <source>
        <dbReference type="ARBA" id="ARBA00023012"/>
    </source>
</evidence>
<dbReference type="SUPFAM" id="SSF47384">
    <property type="entry name" value="Homodimeric domain of signal transducing histidine kinase"/>
    <property type="match status" value="1"/>
</dbReference>
<dbReference type="GO" id="GO:0006355">
    <property type="term" value="P:regulation of DNA-templated transcription"/>
    <property type="evidence" value="ECO:0007669"/>
    <property type="project" value="InterPro"/>
</dbReference>
<dbReference type="Pfam" id="PF08448">
    <property type="entry name" value="PAS_4"/>
    <property type="match status" value="1"/>
</dbReference>
<feature type="modified residue" description="4-aspartylphosphate" evidence="7">
    <location>
        <position position="66"/>
    </location>
</feature>
<keyword evidence="5" id="KW-0418">Kinase</keyword>
<feature type="domain" description="Response regulatory" evidence="10">
    <location>
        <begin position="16"/>
        <end position="131"/>
    </location>
</feature>
<feature type="coiled-coil region" evidence="8">
    <location>
        <begin position="499"/>
        <end position="526"/>
    </location>
</feature>
<gene>
    <name evidence="13" type="ORF">E6H00_00790</name>
</gene>
<feature type="domain" description="PAC" evidence="12">
    <location>
        <begin position="220"/>
        <end position="272"/>
    </location>
</feature>
<dbReference type="InterPro" id="IPR001610">
    <property type="entry name" value="PAC"/>
</dbReference>
<dbReference type="Pfam" id="PF08447">
    <property type="entry name" value="PAS_3"/>
    <property type="match status" value="1"/>
</dbReference>
<dbReference type="CDD" id="cd00156">
    <property type="entry name" value="REC"/>
    <property type="match status" value="1"/>
</dbReference>
<dbReference type="SMART" id="SM00086">
    <property type="entry name" value="PAC"/>
    <property type="match status" value="4"/>
</dbReference>
<dbReference type="NCBIfam" id="TIGR00229">
    <property type="entry name" value="sensory_box"/>
    <property type="match status" value="4"/>
</dbReference>
<dbReference type="InterPro" id="IPR001789">
    <property type="entry name" value="Sig_transdc_resp-reg_receiver"/>
</dbReference>
<dbReference type="InterPro" id="IPR036097">
    <property type="entry name" value="HisK_dim/P_sf"/>
</dbReference>
<dbReference type="CDD" id="cd00082">
    <property type="entry name" value="HisKA"/>
    <property type="match status" value="1"/>
</dbReference>
<dbReference type="PROSITE" id="PS50110">
    <property type="entry name" value="RESPONSE_REGULATORY"/>
    <property type="match status" value="2"/>
</dbReference>
<dbReference type="EMBL" id="VBAK01000017">
    <property type="protein sequence ID" value="TMI93729.1"/>
    <property type="molecule type" value="Genomic_DNA"/>
</dbReference>
<dbReference type="PRINTS" id="PR00344">
    <property type="entry name" value="BCTRLSENSOR"/>
</dbReference>
<dbReference type="PROSITE" id="PS50109">
    <property type="entry name" value="HIS_KIN"/>
    <property type="match status" value="1"/>
</dbReference>
<keyword evidence="3 7" id="KW-0597">Phosphoprotein</keyword>
<evidence type="ECO:0000256" key="5">
    <source>
        <dbReference type="ARBA" id="ARBA00022777"/>
    </source>
</evidence>
<feature type="domain" description="Histidine kinase" evidence="9">
    <location>
        <begin position="661"/>
        <end position="878"/>
    </location>
</feature>
<evidence type="ECO:0000256" key="3">
    <source>
        <dbReference type="ARBA" id="ARBA00022553"/>
    </source>
</evidence>
<feature type="domain" description="PAS" evidence="11">
    <location>
        <begin position="149"/>
        <end position="192"/>
    </location>
</feature>
<dbReference type="Pfam" id="PF00989">
    <property type="entry name" value="PAS"/>
    <property type="match status" value="1"/>
</dbReference>
<dbReference type="GO" id="GO:0000155">
    <property type="term" value="F:phosphorelay sensor kinase activity"/>
    <property type="evidence" value="ECO:0007669"/>
    <property type="project" value="InterPro"/>
</dbReference>